<evidence type="ECO:0000313" key="1">
    <source>
        <dbReference type="EMBL" id="OCL09849.1"/>
    </source>
</evidence>
<protein>
    <submittedName>
        <fullName evidence="1">Uncharacterized protein</fullName>
    </submittedName>
</protein>
<keyword evidence="2" id="KW-1185">Reference proteome</keyword>
<dbReference type="AlphaFoldDB" id="A0A8E2F3M8"/>
<reference evidence="1 2" key="1">
    <citation type="journal article" date="2016" name="Nat. Commun.">
        <title>Ectomycorrhizal ecology is imprinted in the genome of the dominant symbiotic fungus Cenococcum geophilum.</title>
        <authorList>
            <consortium name="DOE Joint Genome Institute"/>
            <person name="Peter M."/>
            <person name="Kohler A."/>
            <person name="Ohm R.A."/>
            <person name="Kuo A."/>
            <person name="Krutzmann J."/>
            <person name="Morin E."/>
            <person name="Arend M."/>
            <person name="Barry K.W."/>
            <person name="Binder M."/>
            <person name="Choi C."/>
            <person name="Clum A."/>
            <person name="Copeland A."/>
            <person name="Grisel N."/>
            <person name="Haridas S."/>
            <person name="Kipfer T."/>
            <person name="LaButti K."/>
            <person name="Lindquist E."/>
            <person name="Lipzen A."/>
            <person name="Maire R."/>
            <person name="Meier B."/>
            <person name="Mihaltcheva S."/>
            <person name="Molinier V."/>
            <person name="Murat C."/>
            <person name="Poggeler S."/>
            <person name="Quandt C.A."/>
            <person name="Sperisen C."/>
            <person name="Tritt A."/>
            <person name="Tisserant E."/>
            <person name="Crous P.W."/>
            <person name="Henrissat B."/>
            <person name="Nehls U."/>
            <person name="Egli S."/>
            <person name="Spatafora J.W."/>
            <person name="Grigoriev I.V."/>
            <person name="Martin F.M."/>
        </authorList>
    </citation>
    <scope>NUCLEOTIDE SEQUENCE [LARGE SCALE GENOMIC DNA]</scope>
    <source>
        <strain evidence="1 2">CBS 207.34</strain>
    </source>
</reference>
<sequence length="75" mass="9236">MGWKRRNRWIRFHRMHFIAKHLRARSAWEERQNQEYEQVRLLKLISYLPGTKKLGAFIRILRFSMVVCSKPLRVP</sequence>
<dbReference type="Proteomes" id="UP000250140">
    <property type="component" value="Unassembled WGS sequence"/>
</dbReference>
<name>A0A8E2F3M8_9PEZI</name>
<proteinExistence type="predicted"/>
<accession>A0A8E2F3M8</accession>
<dbReference type="EMBL" id="KV749352">
    <property type="protein sequence ID" value="OCL09849.1"/>
    <property type="molecule type" value="Genomic_DNA"/>
</dbReference>
<organism evidence="1 2">
    <name type="scientific">Glonium stellatum</name>
    <dbReference type="NCBI Taxonomy" id="574774"/>
    <lineage>
        <taxon>Eukaryota</taxon>
        <taxon>Fungi</taxon>
        <taxon>Dikarya</taxon>
        <taxon>Ascomycota</taxon>
        <taxon>Pezizomycotina</taxon>
        <taxon>Dothideomycetes</taxon>
        <taxon>Pleosporomycetidae</taxon>
        <taxon>Gloniales</taxon>
        <taxon>Gloniaceae</taxon>
        <taxon>Glonium</taxon>
    </lineage>
</organism>
<evidence type="ECO:0000313" key="2">
    <source>
        <dbReference type="Proteomes" id="UP000250140"/>
    </source>
</evidence>
<gene>
    <name evidence="1" type="ORF">AOQ84DRAFT_11525</name>
</gene>